<organism evidence="1 2">
    <name type="scientific">Brevundimonas olei</name>
    <dbReference type="NCBI Taxonomy" id="657642"/>
    <lineage>
        <taxon>Bacteria</taxon>
        <taxon>Pseudomonadati</taxon>
        <taxon>Pseudomonadota</taxon>
        <taxon>Alphaproteobacteria</taxon>
        <taxon>Caulobacterales</taxon>
        <taxon>Caulobacteraceae</taxon>
        <taxon>Brevundimonas</taxon>
    </lineage>
</organism>
<proteinExistence type="predicted"/>
<dbReference type="Proteomes" id="UP001363460">
    <property type="component" value="Chromosome"/>
</dbReference>
<dbReference type="EMBL" id="CP146369">
    <property type="protein sequence ID" value="WWT55217.1"/>
    <property type="molecule type" value="Genomic_DNA"/>
</dbReference>
<keyword evidence="2" id="KW-1185">Reference proteome</keyword>
<evidence type="ECO:0000313" key="1">
    <source>
        <dbReference type="EMBL" id="WWT55217.1"/>
    </source>
</evidence>
<accession>A0ABZ2IC84</accession>
<gene>
    <name evidence="1" type="ORF">V8J38_01910</name>
</gene>
<protein>
    <submittedName>
        <fullName evidence="1">Uncharacterized protein</fullName>
    </submittedName>
</protein>
<reference evidence="1 2" key="1">
    <citation type="submission" date="2024-02" db="EMBL/GenBank/DDBJ databases">
        <title>Distribution and functional of Brevundimonas-related endobacteria within Verticillium dahliae.</title>
        <authorList>
            <person name="Zeng H."/>
        </authorList>
    </citation>
    <scope>NUCLEOTIDE SEQUENCE [LARGE SCALE GENOMIC DNA]</scope>
    <source>
        <strain evidence="1 2">TRM 44200</strain>
    </source>
</reference>
<dbReference type="RefSeq" id="WP_338577679.1">
    <property type="nucleotide sequence ID" value="NZ_CP146369.1"/>
</dbReference>
<name>A0ABZ2IC84_9CAUL</name>
<sequence length="96" mass="10550">MNTYNLITLLRDQVSGIEPIICNDQQDAVAFSCGVLTERTKAHGEMYANLGVRWMVEEGERFLGDATVPAGRKVGTWKLAFSGGQPKLTWADHIPG</sequence>
<evidence type="ECO:0000313" key="2">
    <source>
        <dbReference type="Proteomes" id="UP001363460"/>
    </source>
</evidence>